<organism evidence="1">
    <name type="scientific">marine sediment metagenome</name>
    <dbReference type="NCBI Taxonomy" id="412755"/>
    <lineage>
        <taxon>unclassified sequences</taxon>
        <taxon>metagenomes</taxon>
        <taxon>ecological metagenomes</taxon>
    </lineage>
</organism>
<accession>A0A0F9RCS5</accession>
<protein>
    <recommendedName>
        <fullName evidence="2">Phage head morphogenesis domain-containing protein</fullName>
    </recommendedName>
</protein>
<proteinExistence type="predicted"/>
<dbReference type="AlphaFoldDB" id="A0A0F9RCS5"/>
<dbReference type="EMBL" id="LAZR01003748">
    <property type="protein sequence ID" value="KKN15083.1"/>
    <property type="molecule type" value="Genomic_DNA"/>
</dbReference>
<evidence type="ECO:0000313" key="1">
    <source>
        <dbReference type="EMBL" id="KKN15083.1"/>
    </source>
</evidence>
<comment type="caution">
    <text evidence="1">The sequence shown here is derived from an EMBL/GenBank/DDBJ whole genome shotgun (WGS) entry which is preliminary data.</text>
</comment>
<gene>
    <name evidence="1" type="ORF">LCGC14_0989580</name>
</gene>
<sequence>MRRMLSLWHKALMDQIQPVLDEIDESTVKEIAARVPFLMTGEAIAGAMTTTIDTVAPFFASQTMRDVKKAMPDERILKQDIPTDEEWIQRINATLGVQAGVRITSITNSSKAEAIKIIQQVLQDGANQGLGISQLAILMRDELAKQWGVISTYRAARIARTEIVNASNLGSLAGAAESGVPLTKVWLSTRDSRTRRRVSGGRYPAGKFDHFGKFPTGPDGEIQELRDPFVKTGESLQYPGDPVGSAGNVIQCRCSQFFEPKEVEILT</sequence>
<reference evidence="1" key="1">
    <citation type="journal article" date="2015" name="Nature">
        <title>Complex archaea that bridge the gap between prokaryotes and eukaryotes.</title>
        <authorList>
            <person name="Spang A."/>
            <person name="Saw J.H."/>
            <person name="Jorgensen S.L."/>
            <person name="Zaremba-Niedzwiedzka K."/>
            <person name="Martijn J."/>
            <person name="Lind A.E."/>
            <person name="van Eijk R."/>
            <person name="Schleper C."/>
            <person name="Guy L."/>
            <person name="Ettema T.J."/>
        </authorList>
    </citation>
    <scope>NUCLEOTIDE SEQUENCE</scope>
</reference>
<evidence type="ECO:0008006" key="2">
    <source>
        <dbReference type="Google" id="ProtNLM"/>
    </source>
</evidence>
<name>A0A0F9RCS5_9ZZZZ</name>